<dbReference type="RefSeq" id="WP_016178239.1">
    <property type="nucleotide sequence ID" value="NZ_CAAKOH010000029.1"/>
</dbReference>
<organism evidence="5 7">
    <name type="scientific">Enterococcus avium</name>
    <name type="common">Streptococcus avium</name>
    <dbReference type="NCBI Taxonomy" id="33945"/>
    <lineage>
        <taxon>Bacteria</taxon>
        <taxon>Bacillati</taxon>
        <taxon>Bacillota</taxon>
        <taxon>Bacilli</taxon>
        <taxon>Lactobacillales</taxon>
        <taxon>Enterococcaceae</taxon>
        <taxon>Enterococcus</taxon>
    </lineage>
</organism>
<feature type="transmembrane region" description="Helical" evidence="1">
    <location>
        <begin position="71"/>
        <end position="90"/>
    </location>
</feature>
<dbReference type="EMBL" id="RYZS01000002">
    <property type="protein sequence ID" value="RVU92854.1"/>
    <property type="molecule type" value="Genomic_DNA"/>
</dbReference>
<protein>
    <submittedName>
        <fullName evidence="5">Uncharacterized protein</fullName>
    </submittedName>
</protein>
<dbReference type="EMBL" id="PDXQ01000002">
    <property type="protein sequence ID" value="TRZ29267.1"/>
    <property type="molecule type" value="Genomic_DNA"/>
</dbReference>
<dbReference type="EMBL" id="JARPWH010000037">
    <property type="protein sequence ID" value="MDT2402999.1"/>
    <property type="molecule type" value="Genomic_DNA"/>
</dbReference>
<keyword evidence="1" id="KW-0472">Membrane</keyword>
<gene>
    <name evidence="5" type="ORF">AUF17_21560</name>
    <name evidence="4" type="ORF">EK398_20495</name>
    <name evidence="2" type="ORF">P7D43_11480</name>
    <name evidence="3" type="ORF">P7D79_12000</name>
</gene>
<keyword evidence="1" id="KW-0812">Transmembrane</keyword>
<accession>A0A2N8PRJ6</accession>
<feature type="transmembrane region" description="Helical" evidence="1">
    <location>
        <begin position="127"/>
        <end position="149"/>
    </location>
</feature>
<evidence type="ECO:0000313" key="8">
    <source>
        <dbReference type="Proteomes" id="UP001264335"/>
    </source>
</evidence>
<dbReference type="Proteomes" id="UP000288388">
    <property type="component" value="Unassembled WGS sequence"/>
</dbReference>
<evidence type="ECO:0000313" key="2">
    <source>
        <dbReference type="EMBL" id="MDT2402999.1"/>
    </source>
</evidence>
<comment type="caution">
    <text evidence="5">The sequence shown here is derived from an EMBL/GenBank/DDBJ whole genome shotgun (WGS) entry which is preliminary data.</text>
</comment>
<name>A0A2N8PRJ6_ENTAV</name>
<evidence type="ECO:0000313" key="5">
    <source>
        <dbReference type="EMBL" id="TRZ29267.1"/>
    </source>
</evidence>
<dbReference type="AlphaFoldDB" id="A0A2N8PRJ6"/>
<evidence type="ECO:0000313" key="3">
    <source>
        <dbReference type="EMBL" id="MDT2514940.1"/>
    </source>
</evidence>
<evidence type="ECO:0000313" key="6">
    <source>
        <dbReference type="Proteomes" id="UP000288388"/>
    </source>
</evidence>
<dbReference type="Proteomes" id="UP001264335">
    <property type="component" value="Unassembled WGS sequence"/>
</dbReference>
<sequence>MISGIFILLGFYYFYLARKSSTLTSSARTKKIGMFLTKLTVIVPLIALAVFVILFMTILSGRLIERSSHALILLVLWLILTNCYAWILTYSGDKNFLIQTIAAAVCSLICIVLVTPLGRYDLLVYDYIGNFSFVIGFSGLLLFYLSHYFRRPAHL</sequence>
<feature type="transmembrane region" description="Helical" evidence="1">
    <location>
        <begin position="35"/>
        <end position="59"/>
    </location>
</feature>
<dbReference type="Proteomes" id="UP001260773">
    <property type="component" value="Unassembled WGS sequence"/>
</dbReference>
<evidence type="ECO:0000313" key="4">
    <source>
        <dbReference type="EMBL" id="RVU92854.1"/>
    </source>
</evidence>
<evidence type="ECO:0000256" key="1">
    <source>
        <dbReference type="SAM" id="Phobius"/>
    </source>
</evidence>
<feature type="transmembrane region" description="Helical" evidence="1">
    <location>
        <begin position="96"/>
        <end position="115"/>
    </location>
</feature>
<reference evidence="4 6" key="2">
    <citation type="submission" date="2018-12" db="EMBL/GenBank/DDBJ databases">
        <title>A novel vanA-carrying plasmid in a clinical isolate of Enterococcus avium.</title>
        <authorList>
            <person name="Bernasconi O.J."/>
            <person name="Luzzaro F."/>
            <person name="Endimiani A."/>
        </authorList>
    </citation>
    <scope>NUCLEOTIDE SEQUENCE [LARGE SCALE GENOMIC DNA]</scope>
    <source>
        <strain evidence="4 6">LC0559/18</strain>
    </source>
</reference>
<keyword evidence="1" id="KW-1133">Transmembrane helix</keyword>
<evidence type="ECO:0000313" key="7">
    <source>
        <dbReference type="Proteomes" id="UP000316316"/>
    </source>
</evidence>
<dbReference type="EMBL" id="JARPWY010000031">
    <property type="protein sequence ID" value="MDT2514940.1"/>
    <property type="molecule type" value="Genomic_DNA"/>
</dbReference>
<proteinExistence type="predicted"/>
<reference evidence="2 8" key="3">
    <citation type="submission" date="2023-03" db="EMBL/GenBank/DDBJ databases">
        <authorList>
            <person name="Shen W."/>
            <person name="Cai J."/>
        </authorList>
    </citation>
    <scope>NUCLEOTIDE SEQUENCE</scope>
    <source>
        <strain evidence="2">P33-2</strain>
        <strain evidence="3 8">Y2</strain>
    </source>
</reference>
<reference evidence="5 7" key="1">
    <citation type="submission" date="2017-10" db="EMBL/GenBank/DDBJ databases">
        <title>FDA dAtabase for Regulatory Grade micrObial Sequences (FDA-ARGOS): Supporting development and validation of Infectious Disease Dx tests.</title>
        <authorList>
            <person name="Campos J."/>
            <person name="Goldberg B."/>
            <person name="Tallon L.J."/>
            <person name="Sadzewicz L."/>
            <person name="Sengamalay N."/>
            <person name="Ott S."/>
            <person name="Godinez A."/>
            <person name="Nagaraj S."/>
            <person name="Vyas G."/>
            <person name="Aluvathingal J."/>
            <person name="Nadendla S."/>
            <person name="Geyer C."/>
            <person name="Nandy P."/>
            <person name="Hobson J."/>
            <person name="Sichtig H."/>
        </authorList>
    </citation>
    <scope>NUCLEOTIDE SEQUENCE [LARGE SCALE GENOMIC DNA]</scope>
    <source>
        <strain evidence="5 7">FDAARGOS_185</strain>
    </source>
</reference>
<dbReference type="Proteomes" id="UP000316316">
    <property type="component" value="Unassembled WGS sequence"/>
</dbReference>